<evidence type="ECO:0000313" key="2">
    <source>
        <dbReference type="EMBL" id="BAA79503.2"/>
    </source>
</evidence>
<keyword evidence="1" id="KW-0812">Transmembrane</keyword>
<dbReference type="eggNOG" id="arCOG06087">
    <property type="taxonomic scope" value="Archaea"/>
</dbReference>
<evidence type="ECO:0000313" key="3">
    <source>
        <dbReference type="Proteomes" id="UP000002518"/>
    </source>
</evidence>
<dbReference type="KEGG" id="ape:APE_0536.1"/>
<reference evidence="2 3" key="1">
    <citation type="journal article" date="1999" name="DNA Res.">
        <title>Complete genome sequence of an aerobic hyper-thermophilic crenarchaeon, Aeropyrum pernix K1.</title>
        <authorList>
            <person name="Kawarabayasi Y."/>
            <person name="Hino Y."/>
            <person name="Horikawa H."/>
            <person name="Yamazaki S."/>
            <person name="Haikawa Y."/>
            <person name="Jin-no K."/>
            <person name="Takahashi M."/>
            <person name="Sekine M."/>
            <person name="Baba S."/>
            <person name="Ankai A."/>
            <person name="Kosugi H."/>
            <person name="Hosoyama A."/>
            <person name="Fukui S."/>
            <person name="Nagai Y."/>
            <person name="Nishijima K."/>
            <person name="Nakazawa H."/>
            <person name="Takamiya M."/>
            <person name="Masuda S."/>
            <person name="Funahashi T."/>
            <person name="Tanaka T."/>
            <person name="Kudoh Y."/>
            <person name="Yamazaki J."/>
            <person name="Kushida N."/>
            <person name="Oguchi A."/>
            <person name="Aoki K."/>
            <person name="Kubota K."/>
            <person name="Nakamura Y."/>
            <person name="Nomura N."/>
            <person name="Sako Y."/>
            <person name="Kikuchi H."/>
        </authorList>
    </citation>
    <scope>NUCLEOTIDE SEQUENCE [LARGE SCALE GENOMIC DNA]</scope>
    <source>
        <strain evidence="3">ATCC 700893 / DSM 11879 / JCM 9820 / NBRC 100138 / K1</strain>
    </source>
</reference>
<dbReference type="EMBL" id="BA000002">
    <property type="protein sequence ID" value="BAA79503.2"/>
    <property type="molecule type" value="Genomic_DNA"/>
</dbReference>
<gene>
    <name evidence="2" type="ordered locus">APE_0536.1</name>
</gene>
<organism evidence="2 3">
    <name type="scientific">Aeropyrum pernix (strain ATCC 700893 / DSM 11879 / JCM 9820 / NBRC 100138 / K1)</name>
    <dbReference type="NCBI Taxonomy" id="272557"/>
    <lineage>
        <taxon>Archaea</taxon>
        <taxon>Thermoproteota</taxon>
        <taxon>Thermoprotei</taxon>
        <taxon>Desulfurococcales</taxon>
        <taxon>Desulfurococcaceae</taxon>
        <taxon>Aeropyrum</taxon>
    </lineage>
</organism>
<evidence type="ECO:0000256" key="1">
    <source>
        <dbReference type="SAM" id="Phobius"/>
    </source>
</evidence>
<dbReference type="PATRIC" id="fig|272557.25.peg.403"/>
<dbReference type="Proteomes" id="UP000002518">
    <property type="component" value="Chromosome"/>
</dbReference>
<name>Q9YEP3_AERPE</name>
<dbReference type="EnsemblBacteria" id="BAA79503">
    <property type="protein sequence ID" value="BAA79503"/>
    <property type="gene ID" value="APE_0536.1"/>
</dbReference>
<keyword evidence="1" id="KW-1133">Transmembrane helix</keyword>
<proteinExistence type="predicted"/>
<accession>Q9YEP3</accession>
<keyword evidence="1" id="KW-0472">Membrane</keyword>
<feature type="transmembrane region" description="Helical" evidence="1">
    <location>
        <begin position="297"/>
        <end position="318"/>
    </location>
</feature>
<keyword evidence="3" id="KW-1185">Reference proteome</keyword>
<dbReference type="AlphaFoldDB" id="Q9YEP3"/>
<sequence length="327" mass="37114">MCVYFYPWYSSDGRHWGDSPLTPVVDEPLLGYYDSRDPVVVDWQLGLISDAGVDCLFVSWWGPGSFEDEASRLVFQRLGEHGLKAAILVEPYLGGDAGLYGRGWWEETLDYVYENFVEKYSESYLSWEGRPLVLAFNPIGMSYRPLDPRFTIRIVGNDIDRAGYQHWDLWPDYLAPWVAEKDAVLRVRGDGYVAITPRFDDRVFCEAGVRTGCGQRLIDPDYALNAYAIQWEWVLRNMDRVRLVAVYSWNEYHERSMIEPHRDATAVNPDPYYAYKATMNYVARLEASAGGQGTTDMLAPAAAALAIASLLILILYIARRGGRGSSP</sequence>
<dbReference type="PIR" id="C72751">
    <property type="entry name" value="C72751"/>
</dbReference>
<protein>
    <submittedName>
        <fullName evidence="2">Uncharacterized protein</fullName>
    </submittedName>
</protein>
<dbReference type="Gene3D" id="3.20.20.80">
    <property type="entry name" value="Glycosidases"/>
    <property type="match status" value="1"/>
</dbReference>